<accession>A0ABT7WZH3</accession>
<reference evidence="1" key="1">
    <citation type="submission" date="2023-06" db="EMBL/GenBank/DDBJ databases">
        <authorList>
            <person name="Zeman M."/>
            <person name="Kubasova T."/>
            <person name="Jahodarova E."/>
            <person name="Nykrynova M."/>
            <person name="Rychlik I."/>
        </authorList>
    </citation>
    <scope>NUCLEOTIDE SEQUENCE</scope>
    <source>
        <strain evidence="1">ET37</strain>
    </source>
</reference>
<organism evidence="1 2">
    <name type="scientific">Leyella lascolaii</name>
    <dbReference type="NCBI Taxonomy" id="1776379"/>
    <lineage>
        <taxon>Bacteria</taxon>
        <taxon>Pseudomonadati</taxon>
        <taxon>Bacteroidota</taxon>
        <taxon>Bacteroidia</taxon>
        <taxon>Bacteroidales</taxon>
        <taxon>Prevotellaceae</taxon>
        <taxon>Leyella</taxon>
    </lineage>
</organism>
<comment type="caution">
    <text evidence="1">The sequence shown here is derived from an EMBL/GenBank/DDBJ whole genome shotgun (WGS) entry which is preliminary data.</text>
</comment>
<dbReference type="EMBL" id="JAUEIE010000011">
    <property type="protein sequence ID" value="MDN0023355.1"/>
    <property type="molecule type" value="Genomic_DNA"/>
</dbReference>
<keyword evidence="2" id="KW-1185">Reference proteome</keyword>
<reference evidence="1" key="2">
    <citation type="submission" date="2024-05" db="EMBL/GenBank/DDBJ databases">
        <title>Identification and characterization of horizontal gene transfer across gut microbiota members of farm animals based on homology search.</title>
        <authorList>
            <person name="Schwarzerova J."/>
            <person name="Nykrynova M."/>
            <person name="Jureckova K."/>
            <person name="Cejkova D."/>
            <person name="Rychlik I."/>
        </authorList>
    </citation>
    <scope>NUCLEOTIDE SEQUENCE</scope>
    <source>
        <strain evidence="1">ET37</strain>
    </source>
</reference>
<dbReference type="Proteomes" id="UP001167831">
    <property type="component" value="Unassembled WGS sequence"/>
</dbReference>
<name>A0ABT7WZH3_9BACT</name>
<gene>
    <name evidence="1" type="ORF">QVN81_10025</name>
</gene>
<evidence type="ECO:0000313" key="2">
    <source>
        <dbReference type="Proteomes" id="UP001167831"/>
    </source>
</evidence>
<evidence type="ECO:0000313" key="1">
    <source>
        <dbReference type="EMBL" id="MDN0023355.1"/>
    </source>
</evidence>
<proteinExistence type="predicted"/>
<dbReference type="RefSeq" id="WP_289825763.1">
    <property type="nucleotide sequence ID" value="NZ_JAUEIE010000011.1"/>
</dbReference>
<sequence>MEGTLLTKEQVDEISTRISKKVSENITKQLEKAMSKMPPDKEQKGIKDGK</sequence>
<protein>
    <submittedName>
        <fullName evidence="1">Uncharacterized protein</fullName>
    </submittedName>
</protein>